<feature type="compositionally biased region" description="Low complexity" evidence="6">
    <location>
        <begin position="1129"/>
        <end position="1153"/>
    </location>
</feature>
<dbReference type="Pfam" id="PF02656">
    <property type="entry name" value="DUF202"/>
    <property type="match status" value="1"/>
</dbReference>
<dbReference type="Proteomes" id="UP001140074">
    <property type="component" value="Unassembled WGS sequence"/>
</dbReference>
<feature type="transmembrane region" description="Helical" evidence="7">
    <location>
        <begin position="172"/>
        <end position="191"/>
    </location>
</feature>
<dbReference type="CDD" id="cd17502">
    <property type="entry name" value="MFS_Azr1_MDR_like"/>
    <property type="match status" value="1"/>
</dbReference>
<accession>A0A9W8M4T9</accession>
<keyword evidence="4 7" id="KW-1133">Transmembrane helix</keyword>
<keyword evidence="5 7" id="KW-0472">Membrane</keyword>
<name>A0A9W8M4T9_9FUNG</name>
<evidence type="ECO:0000256" key="3">
    <source>
        <dbReference type="ARBA" id="ARBA00022692"/>
    </source>
</evidence>
<feature type="transmembrane region" description="Helical" evidence="7">
    <location>
        <begin position="586"/>
        <end position="607"/>
    </location>
</feature>
<evidence type="ECO:0000259" key="8">
    <source>
        <dbReference type="PROSITE" id="PS50850"/>
    </source>
</evidence>
<keyword evidence="3 7" id="KW-0812">Transmembrane</keyword>
<feature type="transmembrane region" description="Helical" evidence="7">
    <location>
        <begin position="313"/>
        <end position="332"/>
    </location>
</feature>
<evidence type="ECO:0000256" key="1">
    <source>
        <dbReference type="ARBA" id="ARBA00004127"/>
    </source>
</evidence>
<dbReference type="Gene3D" id="1.20.1250.20">
    <property type="entry name" value="MFS general substrate transporter like domains"/>
    <property type="match status" value="1"/>
</dbReference>
<feature type="transmembrane region" description="Helical" evidence="7">
    <location>
        <begin position="513"/>
        <end position="533"/>
    </location>
</feature>
<dbReference type="InterPro" id="IPR020846">
    <property type="entry name" value="MFS_dom"/>
</dbReference>
<dbReference type="PANTHER" id="PTHR23501">
    <property type="entry name" value="MAJOR FACILITATOR SUPERFAMILY"/>
    <property type="match status" value="1"/>
</dbReference>
<dbReference type="GO" id="GO:0022857">
    <property type="term" value="F:transmembrane transporter activity"/>
    <property type="evidence" value="ECO:0007669"/>
    <property type="project" value="InterPro"/>
</dbReference>
<dbReference type="Pfam" id="PF07690">
    <property type="entry name" value="MFS_1"/>
    <property type="match status" value="1"/>
</dbReference>
<feature type="transmembrane region" description="Helical" evidence="7">
    <location>
        <begin position="382"/>
        <end position="404"/>
    </location>
</feature>
<feature type="transmembrane region" description="Helical" evidence="7">
    <location>
        <begin position="260"/>
        <end position="280"/>
    </location>
</feature>
<feature type="compositionally biased region" description="Polar residues" evidence="6">
    <location>
        <begin position="1155"/>
        <end position="1177"/>
    </location>
</feature>
<dbReference type="GO" id="GO:0012505">
    <property type="term" value="C:endomembrane system"/>
    <property type="evidence" value="ECO:0007669"/>
    <property type="project" value="UniProtKB-SubCell"/>
</dbReference>
<dbReference type="Gene3D" id="1.20.1720.10">
    <property type="entry name" value="Multidrug resistance protein D"/>
    <property type="match status" value="1"/>
</dbReference>
<dbReference type="GO" id="GO:0005886">
    <property type="term" value="C:plasma membrane"/>
    <property type="evidence" value="ECO:0007669"/>
    <property type="project" value="TreeGrafter"/>
</dbReference>
<keyword evidence="10" id="KW-1185">Reference proteome</keyword>
<protein>
    <recommendedName>
        <fullName evidence="8">Major facilitator superfamily (MFS) profile domain-containing protein</fullName>
    </recommendedName>
</protein>
<evidence type="ECO:0000313" key="10">
    <source>
        <dbReference type="Proteomes" id="UP001140074"/>
    </source>
</evidence>
<feature type="transmembrane region" description="Helical" evidence="7">
    <location>
        <begin position="772"/>
        <end position="793"/>
    </location>
</feature>
<dbReference type="InterPro" id="IPR003807">
    <property type="entry name" value="DUF202"/>
</dbReference>
<feature type="transmembrane region" description="Helical" evidence="7">
    <location>
        <begin position="230"/>
        <end position="248"/>
    </location>
</feature>
<dbReference type="PROSITE" id="PS50850">
    <property type="entry name" value="MFS"/>
    <property type="match status" value="1"/>
</dbReference>
<proteinExistence type="predicted"/>
<evidence type="ECO:0000256" key="5">
    <source>
        <dbReference type="ARBA" id="ARBA00023136"/>
    </source>
</evidence>
<organism evidence="9 10">
    <name type="scientific">Coemansia aciculifera</name>
    <dbReference type="NCBI Taxonomy" id="417176"/>
    <lineage>
        <taxon>Eukaryota</taxon>
        <taxon>Fungi</taxon>
        <taxon>Fungi incertae sedis</taxon>
        <taxon>Zoopagomycota</taxon>
        <taxon>Kickxellomycotina</taxon>
        <taxon>Kickxellomycetes</taxon>
        <taxon>Kickxellales</taxon>
        <taxon>Kickxellaceae</taxon>
        <taxon>Coemansia</taxon>
    </lineage>
</organism>
<dbReference type="InterPro" id="IPR036259">
    <property type="entry name" value="MFS_trans_sf"/>
</dbReference>
<feature type="transmembrane region" description="Helical" evidence="7">
    <location>
        <begin position="1246"/>
        <end position="1268"/>
    </location>
</feature>
<feature type="compositionally biased region" description="Polar residues" evidence="6">
    <location>
        <begin position="1117"/>
        <end position="1128"/>
    </location>
</feature>
<feature type="transmembrane region" description="Helical" evidence="7">
    <location>
        <begin position="676"/>
        <end position="695"/>
    </location>
</feature>
<feature type="transmembrane region" description="Helical" evidence="7">
    <location>
        <begin position="416"/>
        <end position="441"/>
    </location>
</feature>
<gene>
    <name evidence="9" type="ORF">GGH94_003113</name>
</gene>
<feature type="domain" description="Major facilitator superfamily (MFS) profile" evidence="8">
    <location>
        <begin position="107"/>
        <end position="575"/>
    </location>
</feature>
<dbReference type="SUPFAM" id="SSF103473">
    <property type="entry name" value="MFS general substrate transporter"/>
    <property type="match status" value="2"/>
</dbReference>
<feature type="transmembrane region" description="Helical" evidence="7">
    <location>
        <begin position="733"/>
        <end position="752"/>
    </location>
</feature>
<evidence type="ECO:0000256" key="4">
    <source>
        <dbReference type="ARBA" id="ARBA00022989"/>
    </source>
</evidence>
<feature type="transmembrane region" description="Helical" evidence="7">
    <location>
        <begin position="101"/>
        <end position="120"/>
    </location>
</feature>
<evidence type="ECO:0000256" key="6">
    <source>
        <dbReference type="SAM" id="MobiDB-lite"/>
    </source>
</evidence>
<feature type="transmembrane region" description="Helical" evidence="7">
    <location>
        <begin position="344"/>
        <end position="362"/>
    </location>
</feature>
<keyword evidence="2" id="KW-0813">Transport</keyword>
<sequence>MASSEPGISDRTAHDGSDAYSSHIYLCDTSSSSNVSETRGSQYISKDNGRTLHAKHLEANTSGIIVEEEENSASSVTNGNTIEELKSKSSHISLESSEMRLGRLLLTVAVLALALFIAAIDQTIVATATVRISEEFEALSLAPWLANAYLLSSTALQPSTGRLSDIFGRTPMLLLGLGVFAVGSLICAIAQSMGMLLAGRAVAGIGSAGIIGLTLVIVADIVPLRKRGPFMAVFSLVFSASSVLGPLLGGVFTDHVSWRWIFWLSEPITGVVIVAVLFLLRLPKGKVSITNIIVGGNGPVTLSVWARLRQIDYLGMVLLVGGLLGILLGMTLPSTTGQPWHSPHVLVCLIGGSVVLIIFLFVEWRVAKDPIVPLRLFGVRNVAAMMAASFFMGACLFVPIYYIPVYYNVVENTSSTIAGIYLLPFVIGITITSISSGLLVMKYGVYRPFMWGGTAVCAIGLGLLSLLDQDSGLAARIGYLLIAGLGIGSFIQLSLIAGQAAVDPKDMASTTAVLTFFRSIGSVFGMAIMQTIMYTTLRSTMEPIDRRYHIHHTIINASLNNPSLIYGLDVPEDLRKDIIAAYMHSLHLVFLAMIPFGALMFVCTLPIQHKELARRLQPAPETVAAVLMYVSCPNHGCTTESDPLLPRSRQTEDNDGSVVDNCGSTARDFYTAERNFLSWLRLSLVLMMTGAATLVDFNSNSDNPRCPFPDNAILSLLHRWLISATSYIGKRPIGLFAFFLAAFTALASLSVFSHTHLQLAVLRRPLRWSTTLLSSMTFAATGSALALALAMIATTTMAYPHSLAVRAANAADISNFRGAILVKNGIPTSCELALIDHQAAFVAANCLDFEDGQVNTDTKYEVYFDGAKGQAPGRATINPDEIHVNPLYSVFTLANNLAVVEFDFADQGAWVNYLAVNRLEWNDIVYVRRQLRSASSMSWNTPSVMAQFNSDPGCAKASGLFASNQNDMLCSKSSVSSPVSDRCSLPYGSLYGVASKAMAISALYSHTVVYSDKMCNGGIAYNFYTQLGNYTRFAKDVLGRRPFEYIENVDQYLELRHITSFRMENSRAPNDQGTTMFGGDLFAAQRSLLNLPANPVDVTSPPPPPPPPPPPAKTATVVVTKSQEQQNKPTDTLPVTPSSSSSALPSAAKSDSPNDAGSKSALPTKSSSKDNIWSLPTSLVDPADFPPGVGTGGISRVVDDDDDNDDKHGGSRRSESSQSTSAQQDKAGQSDTDDEGGFRGIPKGTAIALGVTIPLLVIMASIGAYFMYQSHRKRKSIILQANE</sequence>
<feature type="region of interest" description="Disordered" evidence="6">
    <location>
        <begin position="1092"/>
        <end position="1239"/>
    </location>
</feature>
<reference evidence="9" key="1">
    <citation type="submission" date="2022-07" db="EMBL/GenBank/DDBJ databases">
        <title>Phylogenomic reconstructions and comparative analyses of Kickxellomycotina fungi.</title>
        <authorList>
            <person name="Reynolds N.K."/>
            <person name="Stajich J.E."/>
            <person name="Barry K."/>
            <person name="Grigoriev I.V."/>
            <person name="Crous P."/>
            <person name="Smith M.E."/>
        </authorList>
    </citation>
    <scope>NUCLEOTIDE SEQUENCE</scope>
    <source>
        <strain evidence="9">RSA 476</strain>
    </source>
</reference>
<dbReference type="EMBL" id="JANBUY010000097">
    <property type="protein sequence ID" value="KAJ2864165.1"/>
    <property type="molecule type" value="Genomic_DNA"/>
</dbReference>
<dbReference type="InterPro" id="IPR011701">
    <property type="entry name" value="MFS"/>
</dbReference>
<feature type="compositionally biased region" description="Basic and acidic residues" evidence="6">
    <location>
        <begin position="1205"/>
        <end position="1215"/>
    </location>
</feature>
<comment type="subcellular location">
    <subcellularLocation>
        <location evidence="1">Endomembrane system</location>
        <topology evidence="1">Multi-pass membrane protein</topology>
    </subcellularLocation>
</comment>
<dbReference type="PANTHER" id="PTHR23501:SF191">
    <property type="entry name" value="VACUOLAR BASIC AMINO ACID TRANSPORTER 4"/>
    <property type="match status" value="1"/>
</dbReference>
<feature type="transmembrane region" description="Helical" evidence="7">
    <location>
        <begin position="479"/>
        <end position="501"/>
    </location>
</feature>
<feature type="compositionally biased region" description="Pro residues" evidence="6">
    <location>
        <begin position="1100"/>
        <end position="1112"/>
    </location>
</feature>
<evidence type="ECO:0000313" key="9">
    <source>
        <dbReference type="EMBL" id="KAJ2864165.1"/>
    </source>
</evidence>
<evidence type="ECO:0000256" key="2">
    <source>
        <dbReference type="ARBA" id="ARBA00022448"/>
    </source>
</evidence>
<comment type="caution">
    <text evidence="9">The sequence shown here is derived from an EMBL/GenBank/DDBJ whole genome shotgun (WGS) entry which is preliminary data.</text>
</comment>
<feature type="transmembrane region" description="Helical" evidence="7">
    <location>
        <begin position="197"/>
        <end position="218"/>
    </location>
</feature>
<evidence type="ECO:0000256" key="7">
    <source>
        <dbReference type="SAM" id="Phobius"/>
    </source>
</evidence>
<feature type="transmembrane region" description="Helical" evidence="7">
    <location>
        <begin position="448"/>
        <end position="467"/>
    </location>
</feature>